<proteinExistence type="predicted"/>
<name>A0ABW1NCC1_9ACTN</name>
<dbReference type="Proteomes" id="UP001596137">
    <property type="component" value="Unassembled WGS sequence"/>
</dbReference>
<keyword evidence="2" id="KW-1185">Reference proteome</keyword>
<comment type="caution">
    <text evidence="1">The sequence shown here is derived from an EMBL/GenBank/DDBJ whole genome shotgun (WGS) entry which is preliminary data.</text>
</comment>
<evidence type="ECO:0008006" key="3">
    <source>
        <dbReference type="Google" id="ProtNLM"/>
    </source>
</evidence>
<organism evidence="1 2">
    <name type="scientific">Sphaerisporangium aureirubrum</name>
    <dbReference type="NCBI Taxonomy" id="1544736"/>
    <lineage>
        <taxon>Bacteria</taxon>
        <taxon>Bacillati</taxon>
        <taxon>Actinomycetota</taxon>
        <taxon>Actinomycetes</taxon>
        <taxon>Streptosporangiales</taxon>
        <taxon>Streptosporangiaceae</taxon>
        <taxon>Sphaerisporangium</taxon>
    </lineage>
</organism>
<gene>
    <name evidence="1" type="ORF">ACFP1K_04715</name>
</gene>
<evidence type="ECO:0000313" key="1">
    <source>
        <dbReference type="EMBL" id="MFC6080447.1"/>
    </source>
</evidence>
<dbReference type="RefSeq" id="WP_380747218.1">
    <property type="nucleotide sequence ID" value="NZ_JBHSRF010000004.1"/>
</dbReference>
<reference evidence="2" key="1">
    <citation type="journal article" date="2019" name="Int. J. Syst. Evol. Microbiol.">
        <title>The Global Catalogue of Microorganisms (GCM) 10K type strain sequencing project: providing services to taxonomists for standard genome sequencing and annotation.</title>
        <authorList>
            <consortium name="The Broad Institute Genomics Platform"/>
            <consortium name="The Broad Institute Genome Sequencing Center for Infectious Disease"/>
            <person name="Wu L."/>
            <person name="Ma J."/>
        </authorList>
    </citation>
    <scope>NUCLEOTIDE SEQUENCE [LARGE SCALE GENOMIC DNA]</scope>
    <source>
        <strain evidence="2">JCM 30346</strain>
    </source>
</reference>
<protein>
    <recommendedName>
        <fullName evidence="3">WXG100 family type VII secretion target</fullName>
    </recommendedName>
</protein>
<accession>A0ABW1NCC1</accession>
<dbReference type="EMBL" id="JBHSRF010000004">
    <property type="protein sequence ID" value="MFC6080447.1"/>
    <property type="molecule type" value="Genomic_DNA"/>
</dbReference>
<evidence type="ECO:0000313" key="2">
    <source>
        <dbReference type="Proteomes" id="UP001596137"/>
    </source>
</evidence>
<sequence>MAANAWVGGGAPAFAQALAGHRTTMQQALQHATEQLAARIRQLGGQTPQLPAFTTSISVMSATPTGFSGMASPRWNVS</sequence>